<evidence type="ECO:0000256" key="12">
    <source>
        <dbReference type="PROSITE-ProRule" id="PRU00043"/>
    </source>
</evidence>
<gene>
    <name evidence="15" type="primary">Dsim\GD18969</name>
    <name evidence="15" type="ORF">Dsim_GD18969</name>
</gene>
<keyword evidence="3 13" id="KW-0812">Transmembrane</keyword>
<name>B4QZT0_DROSI</name>
<evidence type="ECO:0000256" key="8">
    <source>
        <dbReference type="ARBA" id="ARBA00022989"/>
    </source>
</evidence>
<evidence type="ECO:0000256" key="5">
    <source>
        <dbReference type="ARBA" id="ARBA00022737"/>
    </source>
</evidence>
<reference evidence="15 16" key="1">
    <citation type="journal article" date="2007" name="Nature">
        <title>Evolution of genes and genomes on the Drosophila phylogeny.</title>
        <authorList>
            <consortium name="Drosophila 12 Genomes Consortium"/>
            <person name="Clark A.G."/>
            <person name="Eisen M.B."/>
            <person name="Smith D.R."/>
            <person name="Bergman C.M."/>
            <person name="Oliver B."/>
            <person name="Markow T.A."/>
            <person name="Kaufman T.C."/>
            <person name="Kellis M."/>
            <person name="Gelbart W."/>
            <person name="Iyer V.N."/>
            <person name="Pollard D.A."/>
            <person name="Sackton T.B."/>
            <person name="Larracuente A.M."/>
            <person name="Singh N.D."/>
            <person name="Abad J.P."/>
            <person name="Abt D.N."/>
            <person name="Adryan B."/>
            <person name="Aguade M."/>
            <person name="Akashi H."/>
            <person name="Anderson W.W."/>
            <person name="Aquadro C.F."/>
            <person name="Ardell D.H."/>
            <person name="Arguello R."/>
            <person name="Artieri C.G."/>
            <person name="Barbash D.A."/>
            <person name="Barker D."/>
            <person name="Barsanti P."/>
            <person name="Batterham P."/>
            <person name="Batzoglou S."/>
            <person name="Begun D."/>
            <person name="Bhutkar A."/>
            <person name="Blanco E."/>
            <person name="Bosak S.A."/>
            <person name="Bradley R.K."/>
            <person name="Brand A.D."/>
            <person name="Brent M.R."/>
            <person name="Brooks A.N."/>
            <person name="Brown R.H."/>
            <person name="Butlin R.K."/>
            <person name="Caggese C."/>
            <person name="Calvi B.R."/>
            <person name="Bernardo de Carvalho A."/>
            <person name="Caspi A."/>
            <person name="Castrezana S."/>
            <person name="Celniker S.E."/>
            <person name="Chang J.L."/>
            <person name="Chapple C."/>
            <person name="Chatterji S."/>
            <person name="Chinwalla A."/>
            <person name="Civetta A."/>
            <person name="Clifton S.W."/>
            <person name="Comeron J.M."/>
            <person name="Costello J.C."/>
            <person name="Coyne J.A."/>
            <person name="Daub J."/>
            <person name="David R.G."/>
            <person name="Delcher A.L."/>
            <person name="Delehaunty K."/>
            <person name="Do C.B."/>
            <person name="Ebling H."/>
            <person name="Edwards K."/>
            <person name="Eickbush T."/>
            <person name="Evans J.D."/>
            <person name="Filipski A."/>
            <person name="Findeiss S."/>
            <person name="Freyhult E."/>
            <person name="Fulton L."/>
            <person name="Fulton R."/>
            <person name="Garcia A.C."/>
            <person name="Gardiner A."/>
            <person name="Garfield D.A."/>
            <person name="Garvin B.E."/>
            <person name="Gibson G."/>
            <person name="Gilbert D."/>
            <person name="Gnerre S."/>
            <person name="Godfrey J."/>
            <person name="Good R."/>
            <person name="Gotea V."/>
            <person name="Gravely B."/>
            <person name="Greenberg A.J."/>
            <person name="Griffiths-Jones S."/>
            <person name="Gross S."/>
            <person name="Guigo R."/>
            <person name="Gustafson E.A."/>
            <person name="Haerty W."/>
            <person name="Hahn M.W."/>
            <person name="Halligan D.L."/>
            <person name="Halpern A.L."/>
            <person name="Halter G.M."/>
            <person name="Han M.V."/>
            <person name="Heger A."/>
            <person name="Hillier L."/>
            <person name="Hinrichs A.S."/>
            <person name="Holmes I."/>
            <person name="Hoskins R.A."/>
            <person name="Hubisz M.J."/>
            <person name="Hultmark D."/>
            <person name="Huntley M.A."/>
            <person name="Jaffe D.B."/>
            <person name="Jagadeeshan S."/>
            <person name="Jeck W.R."/>
            <person name="Johnson J."/>
            <person name="Jones C.D."/>
            <person name="Jordan W.C."/>
            <person name="Karpen G.H."/>
            <person name="Kataoka E."/>
            <person name="Keightley P.D."/>
            <person name="Kheradpour P."/>
            <person name="Kirkness E.F."/>
            <person name="Koerich L.B."/>
            <person name="Kristiansen K."/>
            <person name="Kudrna D."/>
            <person name="Kulathinal R.J."/>
            <person name="Kumar S."/>
            <person name="Kwok R."/>
            <person name="Lander E."/>
            <person name="Langley C.H."/>
            <person name="Lapoint R."/>
            <person name="Lazzaro B.P."/>
            <person name="Lee S.J."/>
            <person name="Levesque L."/>
            <person name="Li R."/>
            <person name="Lin C.F."/>
            <person name="Lin M.F."/>
            <person name="Lindblad-Toh K."/>
            <person name="Llopart A."/>
            <person name="Long M."/>
            <person name="Low L."/>
            <person name="Lozovsky E."/>
            <person name="Lu J."/>
            <person name="Luo M."/>
            <person name="Machado C.A."/>
            <person name="Makalowski W."/>
            <person name="Marzo M."/>
            <person name="Matsuda M."/>
            <person name="Matzkin L."/>
            <person name="McAllister B."/>
            <person name="McBride C.S."/>
            <person name="McKernan B."/>
            <person name="McKernan K."/>
            <person name="Mendez-Lago M."/>
            <person name="Minx P."/>
            <person name="Mollenhauer M.U."/>
            <person name="Montooth K."/>
            <person name="Mount S.M."/>
            <person name="Mu X."/>
            <person name="Myers E."/>
            <person name="Negre B."/>
            <person name="Newfeld S."/>
            <person name="Nielsen R."/>
            <person name="Noor M.A."/>
            <person name="O'Grady P."/>
            <person name="Pachter L."/>
            <person name="Papaceit M."/>
            <person name="Parisi M.J."/>
            <person name="Parisi M."/>
            <person name="Parts L."/>
            <person name="Pedersen J.S."/>
            <person name="Pesole G."/>
            <person name="Phillippy A.M."/>
            <person name="Ponting C.P."/>
            <person name="Pop M."/>
            <person name="Porcelli D."/>
            <person name="Powell J.R."/>
            <person name="Prohaska S."/>
            <person name="Pruitt K."/>
            <person name="Puig M."/>
            <person name="Quesneville H."/>
            <person name="Ram K.R."/>
            <person name="Rand D."/>
            <person name="Rasmussen M.D."/>
            <person name="Reed L.K."/>
            <person name="Reenan R."/>
            <person name="Reily A."/>
            <person name="Remington K.A."/>
            <person name="Rieger T.T."/>
            <person name="Ritchie M.G."/>
            <person name="Robin C."/>
            <person name="Rogers Y.H."/>
            <person name="Rohde C."/>
            <person name="Rozas J."/>
            <person name="Rubenfield M.J."/>
            <person name="Ruiz A."/>
            <person name="Russo S."/>
            <person name="Salzberg S.L."/>
            <person name="Sanchez-Gracia A."/>
            <person name="Saranga D.J."/>
            <person name="Sato H."/>
            <person name="Schaeffer S.W."/>
            <person name="Schatz M.C."/>
            <person name="Schlenke T."/>
            <person name="Schwartz R."/>
            <person name="Segarra C."/>
            <person name="Singh R.S."/>
            <person name="Sirot L."/>
            <person name="Sirota M."/>
            <person name="Sisneros N.B."/>
            <person name="Smith C.D."/>
            <person name="Smith T.F."/>
            <person name="Spieth J."/>
            <person name="Stage D.E."/>
            <person name="Stark A."/>
            <person name="Stephan W."/>
            <person name="Strausberg R.L."/>
            <person name="Strempel S."/>
            <person name="Sturgill D."/>
            <person name="Sutton G."/>
            <person name="Sutton G.G."/>
            <person name="Tao W."/>
            <person name="Teichmann S."/>
            <person name="Tobari Y.N."/>
            <person name="Tomimura Y."/>
            <person name="Tsolas J.M."/>
            <person name="Valente V.L."/>
            <person name="Venter E."/>
            <person name="Venter J.C."/>
            <person name="Vicario S."/>
            <person name="Vieira F.G."/>
            <person name="Vilella A.J."/>
            <person name="Villasante A."/>
            <person name="Walenz B."/>
            <person name="Wang J."/>
            <person name="Wasserman M."/>
            <person name="Watts T."/>
            <person name="Wilson D."/>
            <person name="Wilson R.K."/>
            <person name="Wing R.A."/>
            <person name="Wolfner M.F."/>
            <person name="Wong A."/>
            <person name="Wong G.K."/>
            <person name="Wu C.I."/>
            <person name="Wu G."/>
            <person name="Yamamoto D."/>
            <person name="Yang H.P."/>
            <person name="Yang S.P."/>
            <person name="Yorke J.A."/>
            <person name="Yoshida K."/>
            <person name="Zdobnov E."/>
            <person name="Zhang P."/>
            <person name="Zhang Y."/>
            <person name="Zimin A.V."/>
            <person name="Baldwin J."/>
            <person name="Abdouelleil A."/>
            <person name="Abdulkadir J."/>
            <person name="Abebe A."/>
            <person name="Abera B."/>
            <person name="Abreu J."/>
            <person name="Acer S.C."/>
            <person name="Aftuck L."/>
            <person name="Alexander A."/>
            <person name="An P."/>
            <person name="Anderson E."/>
            <person name="Anderson S."/>
            <person name="Arachi H."/>
            <person name="Azer M."/>
            <person name="Bachantsang P."/>
            <person name="Barry A."/>
            <person name="Bayul T."/>
            <person name="Berlin A."/>
            <person name="Bessette D."/>
            <person name="Bloom T."/>
            <person name="Blye J."/>
            <person name="Boguslavskiy L."/>
            <person name="Bonnet C."/>
            <person name="Boukhgalter B."/>
            <person name="Bourzgui I."/>
            <person name="Brown A."/>
            <person name="Cahill P."/>
            <person name="Channer S."/>
            <person name="Cheshatsang Y."/>
            <person name="Chuda L."/>
            <person name="Citroen M."/>
            <person name="Collymore A."/>
            <person name="Cooke P."/>
            <person name="Costello M."/>
            <person name="D'Aco K."/>
            <person name="Daza R."/>
            <person name="De Haan G."/>
            <person name="DeGray S."/>
            <person name="DeMaso C."/>
            <person name="Dhargay N."/>
            <person name="Dooley K."/>
            <person name="Dooley E."/>
            <person name="Doricent M."/>
            <person name="Dorje P."/>
            <person name="Dorjee K."/>
            <person name="Dupes A."/>
            <person name="Elong R."/>
            <person name="Falk J."/>
            <person name="Farina A."/>
            <person name="Faro S."/>
            <person name="Ferguson D."/>
            <person name="Fisher S."/>
            <person name="Foley C.D."/>
            <person name="Franke A."/>
            <person name="Friedrich D."/>
            <person name="Gadbois L."/>
            <person name="Gearin G."/>
            <person name="Gearin C.R."/>
            <person name="Giannoukos G."/>
            <person name="Goode T."/>
            <person name="Graham J."/>
            <person name="Grandbois E."/>
            <person name="Grewal S."/>
            <person name="Gyaltsen K."/>
            <person name="Hafez N."/>
            <person name="Hagos B."/>
            <person name="Hall J."/>
            <person name="Henson C."/>
            <person name="Hollinger A."/>
            <person name="Honan T."/>
            <person name="Huard M.D."/>
            <person name="Hughes L."/>
            <person name="Hurhula B."/>
            <person name="Husby M.E."/>
            <person name="Kamat A."/>
            <person name="Kanga B."/>
            <person name="Kashin S."/>
            <person name="Khazanovich D."/>
            <person name="Kisner P."/>
            <person name="Lance K."/>
            <person name="Lara M."/>
            <person name="Lee W."/>
            <person name="Lennon N."/>
            <person name="Letendre F."/>
            <person name="LeVine R."/>
            <person name="Lipovsky A."/>
            <person name="Liu X."/>
            <person name="Liu J."/>
            <person name="Liu S."/>
            <person name="Lokyitsang T."/>
            <person name="Lokyitsang Y."/>
            <person name="Lubonja R."/>
            <person name="Lui A."/>
            <person name="MacDonald P."/>
            <person name="Magnisalis V."/>
            <person name="Maru K."/>
            <person name="Matthews C."/>
            <person name="McCusker W."/>
            <person name="McDonough S."/>
            <person name="Mehta T."/>
            <person name="Meldrim J."/>
            <person name="Meneus L."/>
            <person name="Mihai O."/>
            <person name="Mihalev A."/>
            <person name="Mihova T."/>
            <person name="Mittelman R."/>
            <person name="Mlenga V."/>
            <person name="Montmayeur A."/>
            <person name="Mulrain L."/>
            <person name="Navidi A."/>
            <person name="Naylor J."/>
            <person name="Negash T."/>
            <person name="Nguyen T."/>
            <person name="Nguyen N."/>
            <person name="Nicol R."/>
            <person name="Norbu C."/>
            <person name="Norbu N."/>
            <person name="Novod N."/>
            <person name="O'Neill B."/>
            <person name="Osman S."/>
            <person name="Markiewicz E."/>
            <person name="Oyono O.L."/>
            <person name="Patti C."/>
            <person name="Phunkhang P."/>
            <person name="Pierre F."/>
            <person name="Priest M."/>
            <person name="Raghuraman S."/>
            <person name="Rege F."/>
            <person name="Reyes R."/>
            <person name="Rise C."/>
            <person name="Rogov P."/>
            <person name="Ross K."/>
            <person name="Ryan E."/>
            <person name="Settipalli S."/>
            <person name="Shea T."/>
            <person name="Sherpa N."/>
            <person name="Shi L."/>
            <person name="Shih D."/>
            <person name="Sparrow T."/>
            <person name="Spaulding J."/>
            <person name="Stalker J."/>
            <person name="Stange-Thomann N."/>
            <person name="Stavropoulos S."/>
            <person name="Stone C."/>
            <person name="Strader C."/>
            <person name="Tesfaye S."/>
            <person name="Thomson T."/>
            <person name="Thoulutsang Y."/>
            <person name="Thoulutsang D."/>
            <person name="Topham K."/>
            <person name="Topping I."/>
            <person name="Tsamla T."/>
            <person name="Vassiliev H."/>
            <person name="Vo A."/>
            <person name="Wangchuk T."/>
            <person name="Wangdi T."/>
            <person name="Weiand M."/>
            <person name="Wilkinson J."/>
            <person name="Wilson A."/>
            <person name="Yadav S."/>
            <person name="Young G."/>
            <person name="Yu Q."/>
            <person name="Zembek L."/>
            <person name="Zhong D."/>
            <person name="Zimmer A."/>
            <person name="Zwirko Z."/>
            <person name="Jaffe D.B."/>
            <person name="Alvarez P."/>
            <person name="Brockman W."/>
            <person name="Butler J."/>
            <person name="Chin C."/>
            <person name="Gnerre S."/>
            <person name="Grabherr M."/>
            <person name="Kleber M."/>
            <person name="Mauceli E."/>
            <person name="MacCallum I."/>
        </authorList>
    </citation>
    <scope>NUCLEOTIDE SEQUENCE [LARGE SCALE GENOMIC DNA]</scope>
    <source>
        <strain evidence="16">white501</strain>
    </source>
</reference>
<dbReference type="PROSITE" id="PS50268">
    <property type="entry name" value="CADHERIN_2"/>
    <property type="match status" value="9"/>
</dbReference>
<feature type="domain" description="Cadherin" evidence="14">
    <location>
        <begin position="174"/>
        <end position="282"/>
    </location>
</feature>
<dbReference type="FunFam" id="2.60.40.60:FF:000306">
    <property type="entry name" value="Cadherin 23"/>
    <property type="match status" value="1"/>
</dbReference>
<feature type="domain" description="Cadherin" evidence="14">
    <location>
        <begin position="748"/>
        <end position="860"/>
    </location>
</feature>
<keyword evidence="8 13" id="KW-1133">Transmembrane helix</keyword>
<dbReference type="SUPFAM" id="SSF49313">
    <property type="entry name" value="Cadherin-like"/>
    <property type="match status" value="10"/>
</dbReference>
<dbReference type="InterPro" id="IPR015919">
    <property type="entry name" value="Cadherin-like_sf"/>
</dbReference>
<evidence type="ECO:0000256" key="9">
    <source>
        <dbReference type="ARBA" id="ARBA00023136"/>
    </source>
</evidence>
<dbReference type="FunFam" id="2.60.40.60:FF:000124">
    <property type="entry name" value="Cadherin-related family member 1"/>
    <property type="match status" value="1"/>
</dbReference>
<keyword evidence="16" id="KW-1185">Reference proteome</keyword>
<dbReference type="Gene3D" id="2.60.40.60">
    <property type="entry name" value="Cadherins"/>
    <property type="match status" value="9"/>
</dbReference>
<dbReference type="PANTHER" id="PTHR24025:SF23">
    <property type="entry name" value="NEURAL-CADHERIN"/>
    <property type="match status" value="1"/>
</dbReference>
<dbReference type="GO" id="GO:0005509">
    <property type="term" value="F:calcium ion binding"/>
    <property type="evidence" value="ECO:0007669"/>
    <property type="project" value="UniProtKB-UniRule"/>
</dbReference>
<dbReference type="GO" id="GO:0005911">
    <property type="term" value="C:cell-cell junction"/>
    <property type="evidence" value="ECO:0007669"/>
    <property type="project" value="TreeGrafter"/>
</dbReference>
<keyword evidence="5" id="KW-0677">Repeat</keyword>
<comment type="function">
    <text evidence="11">Cadherins are calcium-dependent cell adhesion proteins. They preferentially interact with themselves in a homophilic manner in connecting cells.</text>
</comment>
<dbReference type="GO" id="GO:0007156">
    <property type="term" value="P:homophilic cell adhesion via plasma membrane adhesion molecules"/>
    <property type="evidence" value="ECO:0007669"/>
    <property type="project" value="InterPro"/>
</dbReference>
<evidence type="ECO:0000256" key="4">
    <source>
        <dbReference type="ARBA" id="ARBA00022729"/>
    </source>
</evidence>
<dbReference type="PANTHER" id="PTHR24025">
    <property type="entry name" value="DESMOGLEIN FAMILY MEMBER"/>
    <property type="match status" value="1"/>
</dbReference>
<evidence type="ECO:0000256" key="11">
    <source>
        <dbReference type="ARBA" id="ARBA00059331"/>
    </source>
</evidence>
<dbReference type="FunFam" id="2.60.40.60:FF:000347">
    <property type="entry name" value="Cadherin 2"/>
    <property type="match status" value="1"/>
</dbReference>
<dbReference type="OrthoDB" id="6510378at2759"/>
<feature type="domain" description="Cadherin" evidence="14">
    <location>
        <begin position="860"/>
        <end position="981"/>
    </location>
</feature>
<dbReference type="InterPro" id="IPR050971">
    <property type="entry name" value="Cadherin-domain_protein"/>
</dbReference>
<organism evidence="15 16">
    <name type="scientific">Drosophila simulans</name>
    <name type="common">Fruit fly</name>
    <dbReference type="NCBI Taxonomy" id="7240"/>
    <lineage>
        <taxon>Eukaryota</taxon>
        <taxon>Metazoa</taxon>
        <taxon>Ecdysozoa</taxon>
        <taxon>Arthropoda</taxon>
        <taxon>Hexapoda</taxon>
        <taxon>Insecta</taxon>
        <taxon>Pterygota</taxon>
        <taxon>Neoptera</taxon>
        <taxon>Endopterygota</taxon>
        <taxon>Diptera</taxon>
        <taxon>Brachycera</taxon>
        <taxon>Muscomorpha</taxon>
        <taxon>Ephydroidea</taxon>
        <taxon>Drosophilidae</taxon>
        <taxon>Drosophila</taxon>
        <taxon>Sophophora</taxon>
    </lineage>
</organism>
<sequence>MHNESQLPSNGNGIDSMDYKKVRLKGRRRRSFSRFISSSISIQVIILTTLISLVAANRPPRFAIDGQSEIVLRLKESPETKVGTLIYTLKGYDPDNDPLTFGKRNSHDSEIIRIENTGGNEAKVFLAKELDRELQDEYAIVLTLTDSHYSDHNYVTQSFLLLVEDINDNVPTFLPYQNAIEIPEGSAPGVVTTLEATDADEGAYGQVVYYLQELDGDNDVFSIATHQGKGILRLQKELDYERKSLYQLRVLAIDRANQGPINTGTAAILVKVKDLEDQPPEFVEVQAVARIAEDAPVGTKVLRVRAIDGDRGINNPIAYSLEANDLFDINPHTGIVHTLTKLDREEQSDQVNGAHILRISATELSKSNTQMAPTTVRTEVTVIVSDVNDEIPTFGETVYRCEVNENAQTNTPLNFIDEEVQNVVFDHDEGNNGTFRLFLDPPNDLFEIVPELAVNEANFMLRVKNSKSLDFEQFTEVNFTIFAREVDEPSRWSSAHVQIFIRDQNDNFPEFSQTIYNASVLENSEQDTIITHVQAVDVDSGDYGTMGIRYINLRGGIAHLLNLNPITGVITIKQAGGTAFDREIISRHYLTVEAIDNAGQGNRNTAQIIVDILDVNDNAPTFPQRQYETKLLENQAEFETPLQLEARDADLNGTENSQVTYEIVEGLYRSNFTIDPQSGLLRPVHSFDFEELVDRSSRRSDPQTGGSFSIREIDLLVRARDSGIPMLSTVVPVLIYVQDVNDNAPIFQRSFYAKTVPEDLPGGSSVLQVTAIDRDGSAPNNVVVYRIQTGASDKFIINSETGVISVAQGANLDPDLTDSKRSLYTLSVIALDGGLGNSQLMTTCTVNISIQDVNNKPPVLKEMPALQILENTPVGTLVYRIQATDLDQKAILRYKLNPEHCEGRTEEGALVKSSEYDFLGAFEVDSIEGTLKVVKLLDRERVEHIKLAITVEDLAAAKGRQIAEGFLSIQVLDENDNNPKFRLPFYRQSITENSINGAMIVNVLASDVDKNRTITYALEGNPTYRSLMHLDPQTGEIVVASKIDHEQHQWLNFSVRATDSGIPARSSLVDVYITVLDENDNNPYFVDEGENGKIGYYQLGEIRQTLSEGLENVRKAPFLLDQETGEVQLNFDPQKGMKGYFDFVVLANDTSGMKDVAHVFIYLLREDQKVRFVFRLQPDELRSRVDSFRDTLSNITESIVNIDEIKVHENKDGSVDKTKTDLYMHLVEREDNSIYEVSEVLKLIDSHIESLNGLFKELNVLDTQAAEAQLLTAGPSRGPLFVWLVFTNLFLATLLVVTIALCASQRNGYRRQLRAAKVNIFRGHSSMSLQNAQEPATRVPNTNKHSVQGSNPIWLKGYDNEWFKSEESGSIGGHDSLDDNFLAVATQDMHETLKGTAKLFNNSNDLNRHFNLYNQIDKMTNNAQILARKLETTEL</sequence>
<dbReference type="CDD" id="cd11304">
    <property type="entry name" value="Cadherin_repeat"/>
    <property type="match status" value="9"/>
</dbReference>
<evidence type="ECO:0000313" key="15">
    <source>
        <dbReference type="EMBL" id="EDX12928.1"/>
    </source>
</evidence>
<dbReference type="PhylomeDB" id="B4QZT0"/>
<keyword evidence="9 13" id="KW-0472">Membrane</keyword>
<keyword evidence="4" id="KW-0732">Signal</keyword>
<protein>
    <submittedName>
        <fullName evidence="15">GD18969</fullName>
    </submittedName>
</protein>
<dbReference type="GO" id="GO:0005886">
    <property type="term" value="C:plasma membrane"/>
    <property type="evidence" value="ECO:0007669"/>
    <property type="project" value="UniProtKB-SubCell"/>
</dbReference>
<proteinExistence type="predicted"/>
<dbReference type="EMBL" id="CM000364">
    <property type="protein sequence ID" value="EDX12928.1"/>
    <property type="molecule type" value="Genomic_DNA"/>
</dbReference>
<feature type="domain" description="Cadherin" evidence="14">
    <location>
        <begin position="395"/>
        <end position="511"/>
    </location>
</feature>
<dbReference type="FunFam" id="2.60.40.60:FF:000098">
    <property type="entry name" value="cadherin-23 isoform X1"/>
    <property type="match status" value="1"/>
</dbReference>
<keyword evidence="6 12" id="KW-0106">Calcium</keyword>
<dbReference type="FunFam" id="2.60.40.60:FF:000118">
    <property type="entry name" value="protocadherin Fat 4"/>
    <property type="match status" value="2"/>
</dbReference>
<evidence type="ECO:0000256" key="2">
    <source>
        <dbReference type="ARBA" id="ARBA00022475"/>
    </source>
</evidence>
<evidence type="ECO:0000313" key="16">
    <source>
        <dbReference type="Proteomes" id="UP000000304"/>
    </source>
</evidence>
<dbReference type="FunFam" id="2.60.40.60:FF:000382">
    <property type="entry name" value="Cadherin 23"/>
    <property type="match status" value="1"/>
</dbReference>
<dbReference type="HOGENOM" id="CLU_001354_2_0_1"/>
<feature type="domain" description="Cadherin" evidence="14">
    <location>
        <begin position="623"/>
        <end position="747"/>
    </location>
</feature>
<dbReference type="PROSITE" id="PS00232">
    <property type="entry name" value="CADHERIN_1"/>
    <property type="match status" value="4"/>
</dbReference>
<comment type="subcellular location">
    <subcellularLocation>
        <location evidence="1">Cell membrane</location>
        <topology evidence="1">Single-pass type I membrane protein</topology>
    </subcellularLocation>
</comment>
<dbReference type="InterPro" id="IPR020894">
    <property type="entry name" value="Cadherin_CS"/>
</dbReference>
<keyword evidence="7" id="KW-0130">Cell adhesion</keyword>
<evidence type="ECO:0000256" key="7">
    <source>
        <dbReference type="ARBA" id="ARBA00022889"/>
    </source>
</evidence>
<feature type="domain" description="Cadherin" evidence="14">
    <location>
        <begin position="982"/>
        <end position="1085"/>
    </location>
</feature>
<keyword evidence="10" id="KW-0325">Glycoprotein</keyword>
<feature type="transmembrane region" description="Helical" evidence="13">
    <location>
        <begin position="1280"/>
        <end position="1304"/>
    </location>
</feature>
<evidence type="ECO:0000256" key="13">
    <source>
        <dbReference type="SAM" id="Phobius"/>
    </source>
</evidence>
<dbReference type="InterPro" id="IPR002126">
    <property type="entry name" value="Cadherin-like_dom"/>
</dbReference>
<evidence type="ECO:0000256" key="3">
    <source>
        <dbReference type="ARBA" id="ARBA00022692"/>
    </source>
</evidence>
<dbReference type="STRING" id="7240.B4QZT0"/>
<evidence type="ECO:0000256" key="1">
    <source>
        <dbReference type="ARBA" id="ARBA00004251"/>
    </source>
</evidence>
<dbReference type="Pfam" id="PF00028">
    <property type="entry name" value="Cadherin"/>
    <property type="match status" value="7"/>
</dbReference>
<evidence type="ECO:0000256" key="6">
    <source>
        <dbReference type="ARBA" id="ARBA00022837"/>
    </source>
</evidence>
<dbReference type="OMA" id="QTVMLVQ"/>
<accession>B4QZT0</accession>
<feature type="domain" description="Cadherin" evidence="14">
    <location>
        <begin position="512"/>
        <end position="622"/>
    </location>
</feature>
<dbReference type="FunFam" id="2.60.40.60:FF:000344">
    <property type="entry name" value="Cadherin 2"/>
    <property type="match status" value="1"/>
</dbReference>
<feature type="domain" description="Cadherin" evidence="14">
    <location>
        <begin position="68"/>
        <end position="173"/>
    </location>
</feature>
<feature type="transmembrane region" description="Helical" evidence="13">
    <location>
        <begin position="35"/>
        <end position="56"/>
    </location>
</feature>
<dbReference type="Proteomes" id="UP000000304">
    <property type="component" value="Chromosome 3R"/>
</dbReference>
<dbReference type="GO" id="GO:0007424">
    <property type="term" value="P:open tracheal system development"/>
    <property type="evidence" value="ECO:0007669"/>
    <property type="project" value="EnsemblMetazoa"/>
</dbReference>
<evidence type="ECO:0000256" key="10">
    <source>
        <dbReference type="ARBA" id="ARBA00023180"/>
    </source>
</evidence>
<dbReference type="SMR" id="B4QZT0"/>
<dbReference type="SMART" id="SM00112">
    <property type="entry name" value="CA"/>
    <property type="match status" value="9"/>
</dbReference>
<feature type="domain" description="Cadherin" evidence="14">
    <location>
        <begin position="283"/>
        <end position="394"/>
    </location>
</feature>
<dbReference type="PRINTS" id="PR00205">
    <property type="entry name" value="CADHERIN"/>
</dbReference>
<evidence type="ECO:0000259" key="14">
    <source>
        <dbReference type="PROSITE" id="PS50268"/>
    </source>
</evidence>
<keyword evidence="2" id="KW-1003">Cell membrane</keyword>
<dbReference type="FunFam" id="2.60.40.60:FF:000168">
    <property type="entry name" value="Cadherin-related family member 2"/>
    <property type="match status" value="1"/>
</dbReference>